<sequence length="187" mass="20189">MEPTMSERGKSFIRPVTAAVAVGLAFLAAGVGQAEPAPKPPLPPPPPPAAMSPDPGVYPSTHLILTSYDRVRPEEYFIPGHYGVFFLSPMGLNCGIFIKGGFGCAGPLPGLPPDATHIGWFNGEQRVHYDWTAAIQFPNVQAVKVLPPRSYINWNESTCVSMADGGTYCERGELRFYITPNGTWLNG</sequence>
<gene>
    <name evidence="1" type="ORF">MPUL_45870</name>
</gene>
<dbReference type="AlphaFoldDB" id="A0A7I7US63"/>
<evidence type="ECO:0000313" key="2">
    <source>
        <dbReference type="Proteomes" id="UP000467252"/>
    </source>
</evidence>
<reference evidence="1 2" key="1">
    <citation type="journal article" date="2019" name="Emerg. Microbes Infect.">
        <title>Comprehensive subspecies identification of 175 nontuberculous mycobacteria species based on 7547 genomic profiles.</title>
        <authorList>
            <person name="Matsumoto Y."/>
            <person name="Kinjo T."/>
            <person name="Motooka D."/>
            <person name="Nabeya D."/>
            <person name="Jung N."/>
            <person name="Uechi K."/>
            <person name="Horii T."/>
            <person name="Iida T."/>
            <person name="Fujita J."/>
            <person name="Nakamura S."/>
        </authorList>
    </citation>
    <scope>NUCLEOTIDE SEQUENCE [LARGE SCALE GENOMIC DNA]</scope>
    <source>
        <strain evidence="1 2">JCM 6370</strain>
    </source>
</reference>
<dbReference type="EMBL" id="AP022599">
    <property type="protein sequence ID" value="BBY83429.1"/>
    <property type="molecule type" value="Genomic_DNA"/>
</dbReference>
<protein>
    <submittedName>
        <fullName evidence="1">Uncharacterized protein</fullName>
    </submittedName>
</protein>
<accession>A0A7I7US63</accession>
<evidence type="ECO:0000313" key="1">
    <source>
        <dbReference type="EMBL" id="BBY83429.1"/>
    </source>
</evidence>
<proteinExistence type="predicted"/>
<organism evidence="1 2">
    <name type="scientific">Mycolicibacterium pulveris</name>
    <name type="common">Mycobacterium pulveris</name>
    <dbReference type="NCBI Taxonomy" id="36813"/>
    <lineage>
        <taxon>Bacteria</taxon>
        <taxon>Bacillati</taxon>
        <taxon>Actinomycetota</taxon>
        <taxon>Actinomycetes</taxon>
        <taxon>Mycobacteriales</taxon>
        <taxon>Mycobacteriaceae</taxon>
        <taxon>Mycolicibacterium</taxon>
    </lineage>
</organism>
<name>A0A7I7US63_MYCPV</name>
<dbReference type="Proteomes" id="UP000467252">
    <property type="component" value="Chromosome"/>
</dbReference>
<keyword evidence="2" id="KW-1185">Reference proteome</keyword>